<dbReference type="KEGG" id="mpri:MP3633_2301"/>
<name>A0A859CWR3_9GAMM</name>
<protein>
    <submittedName>
        <fullName evidence="1">Uncharacterized protein</fullName>
    </submittedName>
</protein>
<sequence length="48" mass="5579">MVSRIIAQLMAILQSKKYWLCKLKRVRSKAKVIACGLLHSFDFADSYF</sequence>
<accession>A0A859CWR3</accession>
<dbReference type="EMBL" id="CP054301">
    <property type="protein sequence ID" value="QKK81028.1"/>
    <property type="molecule type" value="Genomic_DNA"/>
</dbReference>
<gene>
    <name evidence="1" type="ORF">MP3633_2301</name>
</gene>
<dbReference type="AlphaFoldDB" id="A0A859CWR3"/>
<reference evidence="1 2" key="1">
    <citation type="submission" date="2020-06" db="EMBL/GenBank/DDBJ databases">
        <authorList>
            <person name="Voronona O.L."/>
            <person name="Aksenova E.I."/>
            <person name="Kunda M.S."/>
            <person name="Semenov A.N."/>
            <person name="Ryzhova N."/>
        </authorList>
    </citation>
    <scope>NUCLEOTIDE SEQUENCE [LARGE SCALE GENOMIC DNA]</scope>
    <source>
        <strain evidence="1 2">MPKMM3633</strain>
    </source>
</reference>
<evidence type="ECO:0000313" key="1">
    <source>
        <dbReference type="EMBL" id="QKK81028.1"/>
    </source>
</evidence>
<evidence type="ECO:0000313" key="2">
    <source>
        <dbReference type="Proteomes" id="UP000509371"/>
    </source>
</evidence>
<dbReference type="Proteomes" id="UP000509371">
    <property type="component" value="Chromosome"/>
</dbReference>
<organism evidence="1 2">
    <name type="scientific">Marinomonas primoryensis</name>
    <dbReference type="NCBI Taxonomy" id="178399"/>
    <lineage>
        <taxon>Bacteria</taxon>
        <taxon>Pseudomonadati</taxon>
        <taxon>Pseudomonadota</taxon>
        <taxon>Gammaproteobacteria</taxon>
        <taxon>Oceanospirillales</taxon>
        <taxon>Oceanospirillaceae</taxon>
        <taxon>Marinomonas</taxon>
    </lineage>
</organism>
<proteinExistence type="predicted"/>